<dbReference type="RefSeq" id="XP_008716802.1">
    <property type="nucleotide sequence ID" value="XM_008718580.1"/>
</dbReference>
<sequence>MPHKHKRKHGEGDAASFNLPPTAHATSLPVNKPKAVVVDGDPESKRSNKRRKPNKPKSAETQKMVDDTPKQFARLMAFQQGKKLRKGLDDGNGGSAQRKEKKTKSRDKLPASASESASAEDVVASAHTSESQIEEAGREEGRVQQQMKILPGERLSDFALRVDQSLPLSQVPKHSTKSTQVVPGLKEKTYLTKHNKRLAKMQTQWREDDKRFKEKREEELEELDDKKEEEGLLWMGVDEARKGKKGKKAKREGDIWRVLERRRKEAGTFGDRGGGLNAGTAVQAPPVLKGLKNMFKERGEVRSGPVAA</sequence>
<name>W2S2L3_CYPE1</name>
<dbReference type="PANTHER" id="PTHR40644:SF1">
    <property type="entry name" value="UPF0653 PROTEIN C607.02C"/>
    <property type="match status" value="1"/>
</dbReference>
<keyword evidence="3" id="KW-1185">Reference proteome</keyword>
<dbReference type="VEuPathDB" id="FungiDB:HMPREF1541_04234"/>
<feature type="compositionally biased region" description="Basic and acidic residues" evidence="1">
    <location>
        <begin position="57"/>
        <end position="69"/>
    </location>
</feature>
<reference evidence="2 3" key="1">
    <citation type="submission" date="2013-03" db="EMBL/GenBank/DDBJ databases">
        <title>The Genome Sequence of Phialophora europaea CBS 101466.</title>
        <authorList>
            <consortium name="The Broad Institute Genomics Platform"/>
            <person name="Cuomo C."/>
            <person name="de Hoog S."/>
            <person name="Gorbushina A."/>
            <person name="Walker B."/>
            <person name="Young S.K."/>
            <person name="Zeng Q."/>
            <person name="Gargeya S."/>
            <person name="Fitzgerald M."/>
            <person name="Haas B."/>
            <person name="Abouelleil A."/>
            <person name="Allen A.W."/>
            <person name="Alvarado L."/>
            <person name="Arachchi H.M."/>
            <person name="Berlin A.M."/>
            <person name="Chapman S.B."/>
            <person name="Gainer-Dewar J."/>
            <person name="Goldberg J."/>
            <person name="Griggs A."/>
            <person name="Gujja S."/>
            <person name="Hansen M."/>
            <person name="Howarth C."/>
            <person name="Imamovic A."/>
            <person name="Ireland A."/>
            <person name="Larimer J."/>
            <person name="McCowan C."/>
            <person name="Murphy C."/>
            <person name="Pearson M."/>
            <person name="Poon T.W."/>
            <person name="Priest M."/>
            <person name="Roberts A."/>
            <person name="Saif S."/>
            <person name="Shea T."/>
            <person name="Sisk P."/>
            <person name="Sykes S."/>
            <person name="Wortman J."/>
            <person name="Nusbaum C."/>
            <person name="Birren B."/>
        </authorList>
    </citation>
    <scope>NUCLEOTIDE SEQUENCE [LARGE SCALE GENOMIC DNA]</scope>
    <source>
        <strain evidence="2 3">CBS 101466</strain>
    </source>
</reference>
<feature type="compositionally biased region" description="Low complexity" evidence="1">
    <location>
        <begin position="111"/>
        <end position="126"/>
    </location>
</feature>
<evidence type="ECO:0000313" key="2">
    <source>
        <dbReference type="EMBL" id="ETN42293.1"/>
    </source>
</evidence>
<feature type="compositionally biased region" description="Basic and acidic residues" evidence="1">
    <location>
        <begin position="205"/>
        <end position="226"/>
    </location>
</feature>
<dbReference type="EMBL" id="KB822719">
    <property type="protein sequence ID" value="ETN42293.1"/>
    <property type="molecule type" value="Genomic_DNA"/>
</dbReference>
<dbReference type="InParanoid" id="W2S2L3"/>
<proteinExistence type="predicted"/>
<feature type="region of interest" description="Disordered" evidence="1">
    <location>
        <begin position="1"/>
        <end position="145"/>
    </location>
</feature>
<accession>W2S2L3</accession>
<protein>
    <submittedName>
        <fullName evidence="2">Uncharacterized protein</fullName>
    </submittedName>
</protein>
<evidence type="ECO:0000256" key="1">
    <source>
        <dbReference type="SAM" id="MobiDB-lite"/>
    </source>
</evidence>
<evidence type="ECO:0000313" key="3">
    <source>
        <dbReference type="Proteomes" id="UP000030752"/>
    </source>
</evidence>
<dbReference type="GeneID" id="19971573"/>
<dbReference type="PANTHER" id="PTHR40644">
    <property type="entry name" value="UPF0653 PROTEIN C607.02C"/>
    <property type="match status" value="1"/>
</dbReference>
<organism evidence="2 3">
    <name type="scientific">Cyphellophora europaea (strain CBS 101466)</name>
    <name type="common">Phialophora europaea</name>
    <dbReference type="NCBI Taxonomy" id="1220924"/>
    <lineage>
        <taxon>Eukaryota</taxon>
        <taxon>Fungi</taxon>
        <taxon>Dikarya</taxon>
        <taxon>Ascomycota</taxon>
        <taxon>Pezizomycotina</taxon>
        <taxon>Eurotiomycetes</taxon>
        <taxon>Chaetothyriomycetidae</taxon>
        <taxon>Chaetothyriales</taxon>
        <taxon>Cyphellophoraceae</taxon>
        <taxon>Cyphellophora</taxon>
    </lineage>
</organism>
<dbReference type="OrthoDB" id="5876637at2759"/>
<dbReference type="Proteomes" id="UP000030752">
    <property type="component" value="Unassembled WGS sequence"/>
</dbReference>
<dbReference type="eggNOG" id="ENOG502S9IJ">
    <property type="taxonomic scope" value="Eukaryota"/>
</dbReference>
<dbReference type="AlphaFoldDB" id="W2S2L3"/>
<dbReference type="HOGENOM" id="CLU_053180_1_0_1"/>
<gene>
    <name evidence="2" type="ORF">HMPREF1541_04234</name>
</gene>
<feature type="region of interest" description="Disordered" evidence="1">
    <location>
        <begin position="169"/>
        <end position="226"/>
    </location>
</feature>